<dbReference type="InterPro" id="IPR018181">
    <property type="entry name" value="Heat_shock_70_CS"/>
</dbReference>
<feature type="region of interest" description="Disordered" evidence="8">
    <location>
        <begin position="549"/>
        <end position="574"/>
    </location>
</feature>
<dbReference type="InterPro" id="IPR029048">
    <property type="entry name" value="HSP70_C_sf"/>
</dbReference>
<dbReference type="Gene3D" id="1.20.1270.10">
    <property type="match status" value="1"/>
</dbReference>
<dbReference type="InterPro" id="IPR043129">
    <property type="entry name" value="ATPase_NBD"/>
</dbReference>
<dbReference type="OrthoDB" id="10262720at2759"/>
<keyword evidence="4" id="KW-0256">Endoplasmic reticulum</keyword>
<dbReference type="SUPFAM" id="SSF100934">
    <property type="entry name" value="Heat shock protein 70kD (HSP70), C-terminal subdomain"/>
    <property type="match status" value="1"/>
</dbReference>
<protein>
    <submittedName>
        <fullName evidence="10">Lumenal Hsp70 protein</fullName>
    </submittedName>
</protein>
<feature type="compositionally biased region" description="Basic and acidic residues" evidence="8">
    <location>
        <begin position="549"/>
        <end position="566"/>
    </location>
</feature>
<dbReference type="EMBL" id="JANBPU010000004">
    <property type="protein sequence ID" value="KAJ1921544.1"/>
    <property type="molecule type" value="Genomic_DNA"/>
</dbReference>
<evidence type="ECO:0000256" key="6">
    <source>
        <dbReference type="ARBA" id="ARBA00023186"/>
    </source>
</evidence>
<feature type="compositionally biased region" description="Basic and acidic residues" evidence="8">
    <location>
        <begin position="839"/>
        <end position="850"/>
    </location>
</feature>
<feature type="compositionally biased region" description="Acidic residues" evidence="8">
    <location>
        <begin position="813"/>
        <end position="825"/>
    </location>
</feature>
<keyword evidence="2 9" id="KW-0732">Signal</keyword>
<reference evidence="10" key="1">
    <citation type="submission" date="2022-07" db="EMBL/GenBank/DDBJ databases">
        <title>Phylogenomic reconstructions and comparative analyses of Kickxellomycotina fungi.</title>
        <authorList>
            <person name="Reynolds N.K."/>
            <person name="Stajich J.E."/>
            <person name="Barry K."/>
            <person name="Grigoriev I.V."/>
            <person name="Crous P."/>
            <person name="Smith M.E."/>
        </authorList>
    </citation>
    <scope>NUCLEOTIDE SEQUENCE</scope>
    <source>
        <strain evidence="10">NBRC 100468</strain>
    </source>
</reference>
<dbReference type="PRINTS" id="PR00301">
    <property type="entry name" value="HEATSHOCK70"/>
</dbReference>
<feature type="coiled-coil region" evidence="7">
    <location>
        <begin position="683"/>
        <end position="734"/>
    </location>
</feature>
<gene>
    <name evidence="10" type="primary">LHS1</name>
    <name evidence="10" type="ORF">H4219_000581</name>
</gene>
<dbReference type="GO" id="GO:0005524">
    <property type="term" value="F:ATP binding"/>
    <property type="evidence" value="ECO:0007669"/>
    <property type="project" value="UniProtKB-KW"/>
</dbReference>
<dbReference type="PANTHER" id="PTHR45639:SF3">
    <property type="entry name" value="HYPOXIA UP-REGULATED PROTEIN 1"/>
    <property type="match status" value="1"/>
</dbReference>
<comment type="subcellular location">
    <subcellularLocation>
        <location evidence="1">Endoplasmic reticulum lumen</location>
    </subcellularLocation>
</comment>
<dbReference type="GO" id="GO:0034663">
    <property type="term" value="C:endoplasmic reticulum chaperone complex"/>
    <property type="evidence" value="ECO:0007669"/>
    <property type="project" value="TreeGrafter"/>
</dbReference>
<dbReference type="PROSITE" id="PS01036">
    <property type="entry name" value="HSP70_3"/>
    <property type="match status" value="1"/>
</dbReference>
<evidence type="ECO:0000256" key="4">
    <source>
        <dbReference type="ARBA" id="ARBA00022824"/>
    </source>
</evidence>
<dbReference type="Gene3D" id="2.60.34.10">
    <property type="entry name" value="Substrate Binding Domain Of DNAk, Chain A, domain 1"/>
    <property type="match status" value="1"/>
</dbReference>
<evidence type="ECO:0000256" key="3">
    <source>
        <dbReference type="ARBA" id="ARBA00022741"/>
    </source>
</evidence>
<keyword evidence="11" id="KW-1185">Reference proteome</keyword>
<evidence type="ECO:0000313" key="10">
    <source>
        <dbReference type="EMBL" id="KAJ1921544.1"/>
    </source>
</evidence>
<dbReference type="Gene3D" id="3.90.640.10">
    <property type="entry name" value="Actin, Chain A, domain 4"/>
    <property type="match status" value="1"/>
</dbReference>
<dbReference type="AlphaFoldDB" id="A0A9W8DSW7"/>
<feature type="region of interest" description="Disordered" evidence="8">
    <location>
        <begin position="794"/>
        <end position="850"/>
    </location>
</feature>
<evidence type="ECO:0000256" key="5">
    <source>
        <dbReference type="ARBA" id="ARBA00022840"/>
    </source>
</evidence>
<comment type="caution">
    <text evidence="10">The sequence shown here is derived from an EMBL/GenBank/DDBJ whole genome shotgun (WGS) entry which is preliminary data.</text>
</comment>
<evidence type="ECO:0000256" key="8">
    <source>
        <dbReference type="SAM" id="MobiDB-lite"/>
    </source>
</evidence>
<feature type="signal peptide" evidence="9">
    <location>
        <begin position="1"/>
        <end position="18"/>
    </location>
</feature>
<name>A0A9W8DSW7_9FUNG</name>
<dbReference type="SUPFAM" id="SSF53067">
    <property type="entry name" value="Actin-like ATPase domain"/>
    <property type="match status" value="2"/>
</dbReference>
<dbReference type="Gene3D" id="3.30.30.30">
    <property type="match status" value="1"/>
</dbReference>
<dbReference type="Gene3D" id="3.30.420.40">
    <property type="match status" value="2"/>
</dbReference>
<dbReference type="Proteomes" id="UP001150538">
    <property type="component" value="Unassembled WGS sequence"/>
</dbReference>
<accession>A0A9W8DSW7</accession>
<keyword evidence="3" id="KW-0547">Nucleotide-binding</keyword>
<sequence length="850" mass="95045">MLAGVLALLLISTPQALAAILGIDYGTEWFKMALVQPGKPLDLVLNRDSKRKTASVVVVNGLERTFGSEAVGLSGRKPEQTFFAAKQLIAADFDSALAKDYQKMYSNALVEHPLTGKAAFKYDDPKHGTLSVQEIIAMQLQHAQELVVESTGETVKDVVISVPSFYTPTQRQSMIDSANIAGLNLVALVNDGSAIALNYGMSRKFEQGKEFHIFYDMGAGSTVVTVASFSQGKGFGKSKPTEINVLATSSDPTLGGSEIDVRLRNLFVHAFESKHGSEVSTPIRDNRRAMAKLLKEAARVKTILSANIEAFASIESLHEEVDFRIKITREELQEACKDLRDRLNVPLNNVISAANVTIDDISSVILVGGSTRIPFVQEALEEVATKDKLARNLNADEACVLGTAFYGATLSSKFRVNNIRITDSTNIPYRAVFNSEMTGDDVVSEIPKFSPVGPKSTIQDQRMSDMTINFDYYTDKWIRYSSATISGVKSSINKINKDLVVDETPLVKAQFYFDEFGVPKIHRAVAIYNTTNPEYESYLEQLSSWEQSVKDEEAKTDSTSEAEAKPRTPKPKVQQKHIIERVTLKVNSSTLEKRSMNGDALQEARDLLKRMNKDDKQRKDRETAFNSLESLVYQIREIIYEDDFITVTTKDERAKLEKKADEASEWMEDNSNTAKTPQVKSQLENLRDSLDKLVYRKVEKENRPHLIKSLEDVITKSRETINNYSEKYTEEELEPVKDSLEKLEVLIEDVSLWLETKLAAQNKLKDTENPVLTIESIVEKSQSIQDAFTKLAAKKIKKKSTPSTEAEKPTDDATADDDENQEQDDTNEKAETTAEQDDPDAKENYQHDEL</sequence>
<dbReference type="GO" id="GO:0005788">
    <property type="term" value="C:endoplasmic reticulum lumen"/>
    <property type="evidence" value="ECO:0007669"/>
    <property type="project" value="UniProtKB-SubCell"/>
</dbReference>
<feature type="chain" id="PRO_5040799812" evidence="9">
    <location>
        <begin position="19"/>
        <end position="850"/>
    </location>
</feature>
<evidence type="ECO:0000256" key="2">
    <source>
        <dbReference type="ARBA" id="ARBA00022729"/>
    </source>
</evidence>
<dbReference type="InterPro" id="IPR029047">
    <property type="entry name" value="HSP70_peptide-bd_sf"/>
</dbReference>
<keyword evidence="5" id="KW-0067">ATP-binding</keyword>
<dbReference type="Pfam" id="PF00012">
    <property type="entry name" value="HSP70"/>
    <property type="match status" value="1"/>
</dbReference>
<keyword evidence="7" id="KW-0175">Coiled coil</keyword>
<proteinExistence type="predicted"/>
<dbReference type="PANTHER" id="PTHR45639">
    <property type="entry name" value="HSC70CB, ISOFORM G-RELATED"/>
    <property type="match status" value="1"/>
</dbReference>
<dbReference type="CDD" id="cd10230">
    <property type="entry name" value="ASKHA_NBD_HSP70_HYOU1"/>
    <property type="match status" value="1"/>
</dbReference>
<evidence type="ECO:0000313" key="11">
    <source>
        <dbReference type="Proteomes" id="UP001150538"/>
    </source>
</evidence>
<keyword evidence="6" id="KW-0143">Chaperone</keyword>
<dbReference type="InterPro" id="IPR013126">
    <property type="entry name" value="Hsp_70_fam"/>
</dbReference>
<evidence type="ECO:0000256" key="9">
    <source>
        <dbReference type="SAM" id="SignalP"/>
    </source>
</evidence>
<evidence type="ECO:0000256" key="7">
    <source>
        <dbReference type="SAM" id="Coils"/>
    </source>
</evidence>
<dbReference type="FunFam" id="3.90.640.10:FF:000004">
    <property type="entry name" value="Heat shock 70 kDa protein 4"/>
    <property type="match status" value="1"/>
</dbReference>
<evidence type="ECO:0000256" key="1">
    <source>
        <dbReference type="ARBA" id="ARBA00004319"/>
    </source>
</evidence>
<dbReference type="GO" id="GO:0030968">
    <property type="term" value="P:endoplasmic reticulum unfolded protein response"/>
    <property type="evidence" value="ECO:0007669"/>
    <property type="project" value="TreeGrafter"/>
</dbReference>
<dbReference type="GO" id="GO:0140662">
    <property type="term" value="F:ATP-dependent protein folding chaperone"/>
    <property type="evidence" value="ECO:0007669"/>
    <property type="project" value="InterPro"/>
</dbReference>
<organism evidence="10 11">
    <name type="scientific">Mycoemilia scoparia</name>
    <dbReference type="NCBI Taxonomy" id="417184"/>
    <lineage>
        <taxon>Eukaryota</taxon>
        <taxon>Fungi</taxon>
        <taxon>Fungi incertae sedis</taxon>
        <taxon>Zoopagomycota</taxon>
        <taxon>Kickxellomycotina</taxon>
        <taxon>Kickxellomycetes</taxon>
        <taxon>Kickxellales</taxon>
        <taxon>Kickxellaceae</taxon>
        <taxon>Mycoemilia</taxon>
    </lineage>
</organism>